<dbReference type="PANTHER" id="PTHR43727:SF2">
    <property type="entry name" value="GROUP IV DECARBOXYLASE"/>
    <property type="match status" value="1"/>
</dbReference>
<organism evidence="7 8">
    <name type="scientific">Streptomyces mobaraensis</name>
    <name type="common">Streptoverticillium mobaraense</name>
    <dbReference type="NCBI Taxonomy" id="35621"/>
    <lineage>
        <taxon>Bacteria</taxon>
        <taxon>Bacillati</taxon>
        <taxon>Actinomycetota</taxon>
        <taxon>Actinomycetes</taxon>
        <taxon>Kitasatosporales</taxon>
        <taxon>Streptomycetaceae</taxon>
        <taxon>Streptomyces</taxon>
    </lineage>
</organism>
<dbReference type="InterPro" id="IPR009006">
    <property type="entry name" value="Ala_racemase/Decarboxylase_C"/>
</dbReference>
<comment type="similarity">
    <text evidence="4">Belongs to the Orn/Lys/Arg decarboxylase class-II family.</text>
</comment>
<dbReference type="OrthoDB" id="9802241at2"/>
<dbReference type="Pfam" id="PF02784">
    <property type="entry name" value="Orn_Arg_deC_N"/>
    <property type="match status" value="1"/>
</dbReference>
<dbReference type="Proteomes" id="UP000327000">
    <property type="component" value="Unassembled WGS sequence"/>
</dbReference>
<dbReference type="GO" id="GO:0009089">
    <property type="term" value="P:lysine biosynthetic process via diaminopimelate"/>
    <property type="evidence" value="ECO:0007669"/>
    <property type="project" value="TreeGrafter"/>
</dbReference>
<evidence type="ECO:0000256" key="4">
    <source>
        <dbReference type="RuleBase" id="RU003737"/>
    </source>
</evidence>
<accession>A0A5N5W400</accession>
<comment type="cofactor">
    <cofactor evidence="1 3">
        <name>pyridoxal 5'-phosphate</name>
        <dbReference type="ChEBI" id="CHEBI:597326"/>
    </cofactor>
</comment>
<proteinExistence type="inferred from homology"/>
<reference evidence="7 8" key="1">
    <citation type="journal article" date="2019" name="Microb. Cell Fact.">
        <title>Exploring novel herbicidin analogues by transcriptional regulator overexpression and MS/MS molecular networking.</title>
        <authorList>
            <person name="Shi Y."/>
            <person name="Gu R."/>
            <person name="Li Y."/>
            <person name="Wang X."/>
            <person name="Ren W."/>
            <person name="Li X."/>
            <person name="Wang L."/>
            <person name="Xie Y."/>
            <person name="Hong B."/>
        </authorList>
    </citation>
    <scope>NUCLEOTIDE SEQUENCE [LARGE SCALE GENOMIC DNA]</scope>
    <source>
        <strain evidence="7 8">US-43</strain>
    </source>
</reference>
<dbReference type="InterPro" id="IPR022643">
    <property type="entry name" value="De-COase2_C"/>
</dbReference>
<dbReference type="AlphaFoldDB" id="A0A5N5W400"/>
<gene>
    <name evidence="7" type="ORF">FRZ00_22250</name>
</gene>
<dbReference type="InterPro" id="IPR000183">
    <property type="entry name" value="Orn/DAP/Arg_de-COase"/>
</dbReference>
<evidence type="ECO:0000256" key="1">
    <source>
        <dbReference type="ARBA" id="ARBA00001933"/>
    </source>
</evidence>
<comment type="caution">
    <text evidence="7">The sequence shown here is derived from an EMBL/GenBank/DDBJ whole genome shotgun (WGS) entry which is preliminary data.</text>
</comment>
<keyword evidence="8" id="KW-1185">Reference proteome</keyword>
<dbReference type="GO" id="GO:0008836">
    <property type="term" value="F:diaminopimelate decarboxylase activity"/>
    <property type="evidence" value="ECO:0007669"/>
    <property type="project" value="TreeGrafter"/>
</dbReference>
<dbReference type="InterPro" id="IPR022644">
    <property type="entry name" value="De-COase2_N"/>
</dbReference>
<dbReference type="Gene3D" id="2.40.37.10">
    <property type="entry name" value="Lyase, Ornithine Decarboxylase, Chain A, domain 1"/>
    <property type="match status" value="1"/>
</dbReference>
<feature type="active site" description="Proton donor" evidence="3">
    <location>
        <position position="346"/>
    </location>
</feature>
<feature type="domain" description="Orn/DAP/Arg decarboxylase 2 C-terminal" evidence="5">
    <location>
        <begin position="15"/>
        <end position="373"/>
    </location>
</feature>
<dbReference type="PRINTS" id="PR01179">
    <property type="entry name" value="ODADCRBXLASE"/>
</dbReference>
<evidence type="ECO:0000259" key="5">
    <source>
        <dbReference type="Pfam" id="PF00278"/>
    </source>
</evidence>
<evidence type="ECO:0000313" key="8">
    <source>
        <dbReference type="Proteomes" id="UP000327000"/>
    </source>
</evidence>
<name>A0A5N5W400_STRMB</name>
<evidence type="ECO:0000259" key="6">
    <source>
        <dbReference type="Pfam" id="PF02784"/>
    </source>
</evidence>
<feature type="modified residue" description="N6-(pyridoxal phosphate)lysine" evidence="3">
    <location>
        <position position="45"/>
    </location>
</feature>
<feature type="domain" description="Orn/DAP/Arg decarboxylase 2 N-terminal" evidence="6">
    <location>
        <begin position="21"/>
        <end position="275"/>
    </location>
</feature>
<dbReference type="InterPro" id="IPR029066">
    <property type="entry name" value="PLP-binding_barrel"/>
</dbReference>
<protein>
    <submittedName>
        <fullName evidence="7">Type III PLP-dependent enzyme</fullName>
    </submittedName>
</protein>
<dbReference type="RefSeq" id="WP_152264742.1">
    <property type="nucleotide sequence ID" value="NZ_VOKX01000080.1"/>
</dbReference>
<dbReference type="PANTHER" id="PTHR43727">
    <property type="entry name" value="DIAMINOPIMELATE DECARBOXYLASE"/>
    <property type="match status" value="1"/>
</dbReference>
<dbReference type="Gene3D" id="3.20.20.10">
    <property type="entry name" value="Alanine racemase"/>
    <property type="match status" value="1"/>
</dbReference>
<dbReference type="SUPFAM" id="SSF51419">
    <property type="entry name" value="PLP-binding barrel"/>
    <property type="match status" value="1"/>
</dbReference>
<evidence type="ECO:0000313" key="7">
    <source>
        <dbReference type="EMBL" id="KAB7838653.1"/>
    </source>
</evidence>
<dbReference type="Pfam" id="PF00278">
    <property type="entry name" value="Orn_DAP_Arg_deC"/>
    <property type="match status" value="1"/>
</dbReference>
<keyword evidence="2 3" id="KW-0663">Pyridoxal phosphate</keyword>
<evidence type="ECO:0000256" key="3">
    <source>
        <dbReference type="PIRSR" id="PIRSR600183-50"/>
    </source>
</evidence>
<dbReference type="SUPFAM" id="SSF50621">
    <property type="entry name" value="Alanine racemase C-terminal domain-like"/>
    <property type="match status" value="1"/>
</dbReference>
<dbReference type="EMBL" id="VOKX01000080">
    <property type="protein sequence ID" value="KAB7838653.1"/>
    <property type="molecule type" value="Genomic_DNA"/>
</dbReference>
<evidence type="ECO:0000256" key="2">
    <source>
        <dbReference type="ARBA" id="ARBA00022898"/>
    </source>
</evidence>
<sequence>MSRYDELAERYGTPLYVYDLDRVEAARADLLDALPEPFSLFSAVKANPHPEVLRALATGGDRVCRAEISSTGELAAALEAGFDPAGCLYTGPGKTDGELAAALAAGVRLFSVESLTDLEHVGAAARAQGVVAECLVRINSASASATTSIRMTGTPSQFGVDAETLGEVLPKLRAVPGTEVVGAHFFPLSNAKDEDSLVGEFRHTLALAAELGREHGLPLRFLDIGGGFAAPYAVPGERPVYEKLRERLEDALDELFPDWRRGTPHLACESGRYLVGDSGVLLTRVVNIKESRGRTFVILDAGINTFGGMSGLGRLLPVAVQPADAGQAAELADGEGLSASLVGPLCTPGDVLGRRVELPRVEVGDVLAIPNAGAYGPTASLLMFLGRPAPAEVLVRGGEVVSASRLEHRRTPLAPVPEGAVDAVPGGGGAA</sequence>